<dbReference type="AlphaFoldDB" id="A0A238ZA98"/>
<evidence type="ECO:0000256" key="1">
    <source>
        <dbReference type="SAM" id="MobiDB-lite"/>
    </source>
</evidence>
<dbReference type="InterPro" id="IPR058270">
    <property type="entry name" value="DUF7964"/>
</dbReference>
<evidence type="ECO:0000259" key="2">
    <source>
        <dbReference type="Pfam" id="PF25912"/>
    </source>
</evidence>
<dbReference type="EMBL" id="FZNK01000036">
    <property type="protein sequence ID" value="SNR79908.1"/>
    <property type="molecule type" value="Genomic_DNA"/>
</dbReference>
<dbReference type="Proteomes" id="UP000198297">
    <property type="component" value="Unassembled WGS sequence"/>
</dbReference>
<evidence type="ECO:0000313" key="3">
    <source>
        <dbReference type="EMBL" id="SNR79908.1"/>
    </source>
</evidence>
<feature type="region of interest" description="Disordered" evidence="1">
    <location>
        <begin position="1"/>
        <end position="31"/>
    </location>
</feature>
<dbReference type="Pfam" id="PF25912">
    <property type="entry name" value="DUF7964"/>
    <property type="match status" value="1"/>
</dbReference>
<reference evidence="3 4" key="1">
    <citation type="submission" date="2017-06" db="EMBL/GenBank/DDBJ databases">
        <authorList>
            <person name="Kim H.J."/>
            <person name="Triplett B.A."/>
        </authorList>
    </citation>
    <scope>NUCLEOTIDE SEQUENCE [LARGE SCALE GENOMIC DNA]</scope>
    <source>
        <strain evidence="3 4">DSM 19316</strain>
    </source>
</reference>
<protein>
    <recommendedName>
        <fullName evidence="2">DUF7964 domain-containing protein</fullName>
    </recommendedName>
</protein>
<gene>
    <name evidence="3" type="ORF">SAMN06266787_1365</name>
</gene>
<feature type="domain" description="DUF7964" evidence="2">
    <location>
        <begin position="30"/>
        <end position="86"/>
    </location>
</feature>
<sequence>MRTSQFVNEPTQNYHSLERETSHLAKGLSDRPSSYLEVESLNQSNAIGFVFPATPQSIQDDEDNKPRVYDLLITSGETVSALVYNRCEANAMGLDPMDEADNS</sequence>
<organism evidence="3 4">
    <name type="scientific">Halorubrum ezzemoulense</name>
    <name type="common">Halorubrum chaoviator</name>
    <dbReference type="NCBI Taxonomy" id="337243"/>
    <lineage>
        <taxon>Archaea</taxon>
        <taxon>Methanobacteriati</taxon>
        <taxon>Methanobacteriota</taxon>
        <taxon>Stenosarchaea group</taxon>
        <taxon>Halobacteria</taxon>
        <taxon>Halobacteriales</taxon>
        <taxon>Haloferacaceae</taxon>
        <taxon>Halorubrum</taxon>
    </lineage>
</organism>
<feature type="compositionally biased region" description="Polar residues" evidence="1">
    <location>
        <begin position="1"/>
        <end position="15"/>
    </location>
</feature>
<proteinExistence type="predicted"/>
<name>A0A238ZA98_HALEZ</name>
<evidence type="ECO:0000313" key="4">
    <source>
        <dbReference type="Proteomes" id="UP000198297"/>
    </source>
</evidence>
<accession>A0A238ZA98</accession>